<dbReference type="RefSeq" id="WP_119111689.1">
    <property type="nucleotide sequence ID" value="NZ_CBCSEO010000047.1"/>
</dbReference>
<dbReference type="Pfam" id="PF18449">
    <property type="entry name" value="Endotoxin_C2"/>
    <property type="match status" value="1"/>
</dbReference>
<keyword evidence="5" id="KW-1185">Reference proteome</keyword>
<evidence type="ECO:0000259" key="3">
    <source>
        <dbReference type="Pfam" id="PF18449"/>
    </source>
</evidence>
<proteinExistence type="predicted"/>
<accession>A0A398BK47</accession>
<feature type="chain" id="PRO_5038604070" description="Pesticidal crystal protein Cry1Aa domain-containing protein" evidence="2">
    <location>
        <begin position="25"/>
        <end position="345"/>
    </location>
</feature>
<feature type="signal peptide" evidence="2">
    <location>
        <begin position="1"/>
        <end position="24"/>
    </location>
</feature>
<dbReference type="OrthoDB" id="9998099at2"/>
<dbReference type="EMBL" id="QWVT01000008">
    <property type="protein sequence ID" value="RID88120.1"/>
    <property type="molecule type" value="Genomic_DNA"/>
</dbReference>
<protein>
    <recommendedName>
        <fullName evidence="3">Pesticidal crystal protein Cry1Aa domain-containing protein</fullName>
    </recommendedName>
</protein>
<organism evidence="4 5">
    <name type="scientific">Mesobacillus zeae</name>
    <dbReference type="NCBI Taxonomy" id="1917180"/>
    <lineage>
        <taxon>Bacteria</taxon>
        <taxon>Bacillati</taxon>
        <taxon>Bacillota</taxon>
        <taxon>Bacilli</taxon>
        <taxon>Bacillales</taxon>
        <taxon>Bacillaceae</taxon>
        <taxon>Mesobacillus</taxon>
    </lineage>
</organism>
<feature type="compositionally biased region" description="Low complexity" evidence="1">
    <location>
        <begin position="249"/>
        <end position="310"/>
    </location>
</feature>
<feature type="compositionally biased region" description="Basic and acidic residues" evidence="1">
    <location>
        <begin position="327"/>
        <end position="336"/>
    </location>
</feature>
<sequence length="345" mass="38349">MKKKKFWLITVIAVVGIGASSAIAYNQKVKADKQARIEAYQKQGATINKIQEKVNKLYRDKQKKLLAEGTSQEKIDAIKKDLEKQEGKKFNADLAAKLNTTLMDFGHVTNMVELQNLTKNLFDDKGAVVDNARFDEVDKKIVKLKEVKPQFVAVQQKIVDNAKLQVKKIEEATNKVNQLFAGADYKEVKSEVNRGEFNKVKNLVNEIRQEKAKRNLSTLINKVDQYLTEKEEAERIATEVQKQSQEAQSDTNSSSSGSHSNSSISNNNTGSSLPKSSGNNNYQNGSSPKTSSGRSSNNGRTSGNNTSHGTWTPPQDKPGTTWEGEETDKGQMDSDSGRTWGTIDW</sequence>
<evidence type="ECO:0000256" key="1">
    <source>
        <dbReference type="SAM" id="MobiDB-lite"/>
    </source>
</evidence>
<keyword evidence="2" id="KW-0732">Signal</keyword>
<reference evidence="4 5" key="1">
    <citation type="submission" date="2018-08" db="EMBL/GenBank/DDBJ databases">
        <title>Bacillus jemisoniae sp. nov., Bacillus chryseoplanitiae sp. nov., Bacillus resnikiae sp. nov., and Bacillus frankliniae sp. nov., isolated from Viking spacecraft and associated surfaces.</title>
        <authorList>
            <person name="Seuylemezian A."/>
            <person name="Vaishampayan P."/>
        </authorList>
    </citation>
    <scope>NUCLEOTIDE SEQUENCE [LARGE SCALE GENOMIC DNA]</scope>
    <source>
        <strain evidence="4 5">JJ-247</strain>
    </source>
</reference>
<comment type="caution">
    <text evidence="4">The sequence shown here is derived from an EMBL/GenBank/DDBJ whole genome shotgun (WGS) entry which is preliminary data.</text>
</comment>
<evidence type="ECO:0000313" key="5">
    <source>
        <dbReference type="Proteomes" id="UP000265816"/>
    </source>
</evidence>
<evidence type="ECO:0000313" key="4">
    <source>
        <dbReference type="EMBL" id="RID88120.1"/>
    </source>
</evidence>
<gene>
    <name evidence="4" type="ORF">D1970_04640</name>
</gene>
<name>A0A398BK47_9BACI</name>
<dbReference type="AlphaFoldDB" id="A0A398BK47"/>
<dbReference type="InterPro" id="IPR054544">
    <property type="entry name" value="Pest_crys_Cry1Aa_dom-IV"/>
</dbReference>
<feature type="domain" description="Pesticidal crystal protein Cry1Aa" evidence="3">
    <location>
        <begin position="167"/>
        <end position="227"/>
    </location>
</feature>
<evidence type="ECO:0000256" key="2">
    <source>
        <dbReference type="SAM" id="SignalP"/>
    </source>
</evidence>
<dbReference type="Proteomes" id="UP000265816">
    <property type="component" value="Unassembled WGS sequence"/>
</dbReference>
<feature type="region of interest" description="Disordered" evidence="1">
    <location>
        <begin position="234"/>
        <end position="345"/>
    </location>
</feature>